<evidence type="ECO:0008006" key="5">
    <source>
        <dbReference type="Google" id="ProtNLM"/>
    </source>
</evidence>
<evidence type="ECO:0000256" key="1">
    <source>
        <dbReference type="SAM" id="Phobius"/>
    </source>
</evidence>
<comment type="caution">
    <text evidence="3">The sequence shown here is derived from an EMBL/GenBank/DDBJ whole genome shotgun (WGS) entry which is preliminary data.</text>
</comment>
<reference evidence="2" key="2">
    <citation type="journal article" date="2023" name="Nat. Commun.">
        <title>Genomic dissection of endemic carbapenem resistance reveals metallo-beta-lactamase dissemination through clonal, plasmid and integron transfer.</title>
        <authorList>
            <person name="Macesic N."/>
            <person name="Hawkey J."/>
            <person name="Vezina B."/>
            <person name="Wisniewski J.A."/>
            <person name="Cottingham H."/>
            <person name="Blakeway L.V."/>
            <person name="Harshegyi T."/>
            <person name="Pragastis K."/>
            <person name="Badoordeen G.Z."/>
            <person name="Dennison A."/>
            <person name="Spelman D.W."/>
            <person name="Jenney A.W.J."/>
            <person name="Peleg A.Y."/>
        </authorList>
    </citation>
    <scope>NUCLEOTIDE SEQUENCE</scope>
    <source>
        <strain evidence="2">CPO078</strain>
    </source>
</reference>
<feature type="transmembrane region" description="Helical" evidence="1">
    <location>
        <begin position="12"/>
        <end position="43"/>
    </location>
</feature>
<feature type="transmembrane region" description="Helical" evidence="1">
    <location>
        <begin position="49"/>
        <end position="69"/>
    </location>
</feature>
<evidence type="ECO:0000313" key="2">
    <source>
        <dbReference type="EMBL" id="MEC6052036.1"/>
    </source>
</evidence>
<gene>
    <name evidence="3" type="ORF">NCTC11694_00829</name>
    <name evidence="2" type="ORF">QAB24_016175</name>
</gene>
<dbReference type="Proteomes" id="UP000255050">
    <property type="component" value="Unassembled WGS sequence"/>
</dbReference>
<accession>A0A7H4LU60</accession>
<evidence type="ECO:0000313" key="4">
    <source>
        <dbReference type="Proteomes" id="UP000255050"/>
    </source>
</evidence>
<name>A0A7H4LU60_9ENTR</name>
<keyword evidence="1" id="KW-1133">Transmembrane helix</keyword>
<organism evidence="3 4">
    <name type="scientific">Klebsiella michiganensis</name>
    <dbReference type="NCBI Taxonomy" id="1134687"/>
    <lineage>
        <taxon>Bacteria</taxon>
        <taxon>Pseudomonadati</taxon>
        <taxon>Pseudomonadota</taxon>
        <taxon>Gammaproteobacteria</taxon>
        <taxon>Enterobacterales</taxon>
        <taxon>Enterobacteriaceae</taxon>
        <taxon>Klebsiella/Raoultella group</taxon>
        <taxon>Klebsiella</taxon>
    </lineage>
</organism>
<reference evidence="3 4" key="1">
    <citation type="submission" date="2018-06" db="EMBL/GenBank/DDBJ databases">
        <authorList>
            <consortium name="Pathogen Informatics"/>
            <person name="Doyle S."/>
        </authorList>
    </citation>
    <scope>NUCLEOTIDE SEQUENCE [LARGE SCALE GENOMIC DNA]</scope>
    <source>
        <strain evidence="3 4">NCTC11694</strain>
    </source>
</reference>
<sequence length="110" mass="12465">MYFDSDTKLVISGVVILLAGLLFSILFIMIFLILLVVGLVLYLGRPPVIFYYVFLVFIICIAGSFSAKIKLKNTSQEFKCLLCKNVVNYKNDKCPHCGADMTSEKIWKKD</sequence>
<dbReference type="Proteomes" id="UP001175817">
    <property type="component" value="Unassembled WGS sequence"/>
</dbReference>
<proteinExistence type="predicted"/>
<evidence type="ECO:0000313" key="3">
    <source>
        <dbReference type="EMBL" id="STR39686.1"/>
    </source>
</evidence>
<dbReference type="EMBL" id="JARTTH020000001">
    <property type="protein sequence ID" value="MEC6052036.1"/>
    <property type="molecule type" value="Genomic_DNA"/>
</dbReference>
<dbReference type="AlphaFoldDB" id="A0A7H4LU60"/>
<keyword evidence="1" id="KW-0472">Membrane</keyword>
<dbReference type="RefSeq" id="WP_141749721.1">
    <property type="nucleotide sequence ID" value="NZ_ABVZTX020000025.1"/>
</dbReference>
<dbReference type="EMBL" id="UGJR01000002">
    <property type="protein sequence ID" value="STR39686.1"/>
    <property type="molecule type" value="Genomic_DNA"/>
</dbReference>
<protein>
    <recommendedName>
        <fullName evidence="5">Zinc ribbon domain-containing protein</fullName>
    </recommendedName>
</protein>
<reference evidence="2" key="3">
    <citation type="submission" date="2024-01" db="EMBL/GenBank/DDBJ databases">
        <authorList>
            <person name="Macesic N."/>
        </authorList>
    </citation>
    <scope>NUCLEOTIDE SEQUENCE</scope>
    <source>
        <strain evidence="2">CPO078</strain>
    </source>
</reference>
<keyword evidence="1" id="KW-0812">Transmembrane</keyword>